<accession>A0A0S4L6H2</accession>
<protein>
    <submittedName>
        <fullName evidence="1">Uncharacterized protein</fullName>
    </submittedName>
</protein>
<dbReference type="AlphaFoldDB" id="A0A0S4L6H2"/>
<gene>
    <name evidence="1" type="ORF">COMA1_11070</name>
</gene>
<dbReference type="Proteomes" id="UP000199032">
    <property type="component" value="Unassembled WGS sequence"/>
</dbReference>
<organism evidence="1 2">
    <name type="scientific">Candidatus Nitrospira nitrosa</name>
    <dbReference type="NCBI Taxonomy" id="1742972"/>
    <lineage>
        <taxon>Bacteria</taxon>
        <taxon>Pseudomonadati</taxon>
        <taxon>Nitrospirota</taxon>
        <taxon>Nitrospiria</taxon>
        <taxon>Nitrospirales</taxon>
        <taxon>Nitrospiraceae</taxon>
        <taxon>Nitrospira</taxon>
    </lineage>
</organism>
<keyword evidence="2" id="KW-1185">Reference proteome</keyword>
<dbReference type="EMBL" id="CZQA01000001">
    <property type="protein sequence ID" value="CUS33287.1"/>
    <property type="molecule type" value="Genomic_DNA"/>
</dbReference>
<reference evidence="1 2" key="1">
    <citation type="submission" date="2015-10" db="EMBL/GenBank/DDBJ databases">
        <authorList>
            <person name="Gilbert D.G."/>
        </authorList>
    </citation>
    <scope>NUCLEOTIDE SEQUENCE [LARGE SCALE GENOMIC DNA]</scope>
    <source>
        <strain evidence="1">COMA1</strain>
    </source>
</reference>
<proteinExistence type="predicted"/>
<evidence type="ECO:0000313" key="1">
    <source>
        <dbReference type="EMBL" id="CUS33287.1"/>
    </source>
</evidence>
<sequence length="50" mass="5579">MTAKLPNSLLAHLEAQPRFVDLDENGHIDQLKDSLGRGSYLYSQANQHVS</sequence>
<evidence type="ECO:0000313" key="2">
    <source>
        <dbReference type="Proteomes" id="UP000199032"/>
    </source>
</evidence>
<name>A0A0S4L6H2_9BACT</name>